<name>A0A926I4W4_9FIRM</name>
<feature type="transmembrane region" description="Helical" evidence="2">
    <location>
        <begin position="214"/>
        <end position="235"/>
    </location>
</feature>
<organism evidence="4 5">
    <name type="scientific">Ligaoa zhengdingensis</name>
    <dbReference type="NCBI Taxonomy" id="2763658"/>
    <lineage>
        <taxon>Bacteria</taxon>
        <taxon>Bacillati</taxon>
        <taxon>Bacillota</taxon>
        <taxon>Clostridia</taxon>
        <taxon>Eubacteriales</taxon>
        <taxon>Oscillospiraceae</taxon>
        <taxon>Ligaoa</taxon>
    </lineage>
</organism>
<keyword evidence="2" id="KW-0812">Transmembrane</keyword>
<dbReference type="SUPFAM" id="SSF52540">
    <property type="entry name" value="P-loop containing nucleoside triphosphate hydrolases"/>
    <property type="match status" value="1"/>
</dbReference>
<dbReference type="RefSeq" id="WP_099562428.1">
    <property type="nucleotide sequence ID" value="NZ_JACRST010000048.1"/>
</dbReference>
<keyword evidence="2" id="KW-0472">Membrane</keyword>
<evidence type="ECO:0000256" key="2">
    <source>
        <dbReference type="SAM" id="Phobius"/>
    </source>
</evidence>
<evidence type="ECO:0000313" key="5">
    <source>
        <dbReference type="Proteomes" id="UP000653127"/>
    </source>
</evidence>
<dbReference type="Gene3D" id="3.40.50.300">
    <property type="entry name" value="P-loop containing nucleotide triphosphate hydrolases"/>
    <property type="match status" value="1"/>
</dbReference>
<evidence type="ECO:0000313" key="4">
    <source>
        <dbReference type="EMBL" id="MBC8547834.1"/>
    </source>
</evidence>
<dbReference type="EMBL" id="JACRST010000048">
    <property type="protein sequence ID" value="MBC8547834.1"/>
    <property type="molecule type" value="Genomic_DNA"/>
</dbReference>
<protein>
    <recommendedName>
        <fullName evidence="3">Zona occludens toxin N-terminal domain-containing protein</fullName>
    </recommendedName>
</protein>
<feature type="domain" description="Zona occludens toxin N-terminal" evidence="3">
    <location>
        <begin position="1"/>
        <end position="202"/>
    </location>
</feature>
<dbReference type="InterPro" id="IPR008900">
    <property type="entry name" value="Zot_N"/>
</dbReference>
<comment type="caution">
    <text evidence="4">The sequence shown here is derived from an EMBL/GenBank/DDBJ whole genome shotgun (WGS) entry which is preliminary data.</text>
</comment>
<proteinExistence type="predicted"/>
<feature type="compositionally biased region" description="Basic and acidic residues" evidence="1">
    <location>
        <begin position="352"/>
        <end position="365"/>
    </location>
</feature>
<dbReference type="AlphaFoldDB" id="A0A926I4W4"/>
<reference evidence="4" key="1">
    <citation type="submission" date="2020-08" db="EMBL/GenBank/DDBJ databases">
        <title>Genome public.</title>
        <authorList>
            <person name="Liu C."/>
            <person name="Sun Q."/>
        </authorList>
    </citation>
    <scope>NUCLEOTIDE SEQUENCE</scope>
    <source>
        <strain evidence="4">NSJ-31</strain>
    </source>
</reference>
<feature type="region of interest" description="Disordered" evidence="1">
    <location>
        <begin position="344"/>
        <end position="404"/>
    </location>
</feature>
<keyword evidence="2" id="KW-1133">Transmembrane helix</keyword>
<dbReference type="InterPro" id="IPR027417">
    <property type="entry name" value="P-loop_NTPase"/>
</dbReference>
<dbReference type="Proteomes" id="UP000653127">
    <property type="component" value="Unassembled WGS sequence"/>
</dbReference>
<dbReference type="Pfam" id="PF05707">
    <property type="entry name" value="Zot"/>
    <property type="match status" value="1"/>
</dbReference>
<accession>A0A926I4W4</accession>
<sequence length="404" mass="45024">MMYLISGQPGNGKTLRAMSMALEFYEQNQQQVKEGKAQPRRFFTNIAGATVEEGAGAFPWMEKLPDHNDWTQLPDGSFVIYDEAHSDGNTQGLERYGKLFPSTGKPGESDDPRIRAMSTHRHRGFDLVFVTQWPNKIHHQVRTLIGSHTHMNRSFGMQRAGVLTWSRVQSDPYDEKVRDKAEEEIWAYPKALYTRYRSATLHTASHKFKVPKKVWQALSVTIALVLGVWLIYAFIIKPPSAPKKVDQGAGALPAAGALAPLGAGGPAARPLNREEYIERHKPRIEFQPWSAPAFDDRSVQSQPELYCMASGTTEQDTTCTCVTEQGTKAKISIPVCVAIARDGPAYNPYRAPRQEADPRRDDPHRGVAQSEPSSTREPSPHALVEVGKRPMGTFPESPPYPASF</sequence>
<evidence type="ECO:0000256" key="1">
    <source>
        <dbReference type="SAM" id="MobiDB-lite"/>
    </source>
</evidence>
<gene>
    <name evidence="4" type="ORF">H8711_13020</name>
</gene>
<keyword evidence="5" id="KW-1185">Reference proteome</keyword>
<evidence type="ECO:0000259" key="3">
    <source>
        <dbReference type="Pfam" id="PF05707"/>
    </source>
</evidence>